<feature type="compositionally biased region" description="Polar residues" evidence="1">
    <location>
        <begin position="287"/>
        <end position="296"/>
    </location>
</feature>
<evidence type="ECO:0000313" key="3">
    <source>
        <dbReference type="EMBL" id="VAW58424.1"/>
    </source>
</evidence>
<name>A0A3B0XQH9_9ZZZZ</name>
<evidence type="ECO:0000259" key="2">
    <source>
        <dbReference type="Pfam" id="PF06812"/>
    </source>
</evidence>
<gene>
    <name evidence="3" type="ORF">MNBD_GAMMA08-207</name>
</gene>
<sequence length="370" mass="41036">MASEEIIQLDTLLEPISEDNPVGYDIREDSSPTSAYYAIKDARNAARAAERNNMFDGDSSEADDQWRKILDLAPNILQNNAKDLEVASWYTEALIRRYGFQGLRDGFKLIQGLIDKYWDNLYPLPDEDGVETRVASLTGLNGEGAEGVLITPIRNVELTQGSEPGPFSFWKYSQALDVEKIIDEEAKADKAAKLGFSNEDVERAVSESSETFFVDIRDDIITCMEIYKEVGRVLDEYCGINDAPPTSNITNMLEDCLGAVNHIGKYKMPSEDSDEASGEGDDEATASGESGAQMAQASGPIKTRADAFKKLIEISEFFRKTEPHSPISYILQRAVKWGDMPLDDLMKELIPDSSARDFYGSLTGVKTDDE</sequence>
<dbReference type="PANTHER" id="PTHR37951:SF1">
    <property type="entry name" value="TYPE VI SECRETION SYSTEM COMPONENT TSSA1"/>
    <property type="match status" value="1"/>
</dbReference>
<accession>A0A3B0XQH9</accession>
<dbReference type="InterPro" id="IPR017740">
    <property type="entry name" value="TssA-like"/>
</dbReference>
<dbReference type="Pfam" id="PF06812">
    <property type="entry name" value="ImpA_N"/>
    <property type="match status" value="1"/>
</dbReference>
<feature type="compositionally biased region" description="Acidic residues" evidence="1">
    <location>
        <begin position="271"/>
        <end position="284"/>
    </location>
</feature>
<feature type="domain" description="ImpA N-terminal" evidence="2">
    <location>
        <begin position="13"/>
        <end position="141"/>
    </location>
</feature>
<dbReference type="InterPro" id="IPR010657">
    <property type="entry name" value="ImpA_N"/>
</dbReference>
<dbReference type="EMBL" id="UOFH01000009">
    <property type="protein sequence ID" value="VAW58424.1"/>
    <property type="molecule type" value="Genomic_DNA"/>
</dbReference>
<dbReference type="AlphaFoldDB" id="A0A3B0XQH9"/>
<dbReference type="NCBIfam" id="TIGR03363">
    <property type="entry name" value="VI_chp_8"/>
    <property type="match status" value="1"/>
</dbReference>
<protein>
    <submittedName>
        <fullName evidence="3">Uncharacterized protein ImpA</fullName>
    </submittedName>
</protein>
<organism evidence="3">
    <name type="scientific">hydrothermal vent metagenome</name>
    <dbReference type="NCBI Taxonomy" id="652676"/>
    <lineage>
        <taxon>unclassified sequences</taxon>
        <taxon>metagenomes</taxon>
        <taxon>ecological metagenomes</taxon>
    </lineage>
</organism>
<feature type="region of interest" description="Disordered" evidence="1">
    <location>
        <begin position="267"/>
        <end position="300"/>
    </location>
</feature>
<evidence type="ECO:0000256" key="1">
    <source>
        <dbReference type="SAM" id="MobiDB-lite"/>
    </source>
</evidence>
<dbReference type="PANTHER" id="PTHR37951">
    <property type="entry name" value="CYTOPLASMIC PROTEIN-RELATED"/>
    <property type="match status" value="1"/>
</dbReference>
<reference evidence="3" key="1">
    <citation type="submission" date="2018-06" db="EMBL/GenBank/DDBJ databases">
        <authorList>
            <person name="Zhirakovskaya E."/>
        </authorList>
    </citation>
    <scope>NUCLEOTIDE SEQUENCE</scope>
</reference>
<proteinExistence type="predicted"/>